<feature type="compositionally biased region" description="Low complexity" evidence="1">
    <location>
        <begin position="348"/>
        <end position="357"/>
    </location>
</feature>
<reference evidence="4 5" key="1">
    <citation type="submission" date="2021-10" db="EMBL/GenBank/DDBJ databases">
        <title>Streptomyces gossypii sp. nov., isolated from soil collected from cotton field.</title>
        <authorList>
            <person name="Ge X."/>
            <person name="Chen X."/>
            <person name="Liu W."/>
        </authorList>
    </citation>
    <scope>NUCLEOTIDE SEQUENCE [LARGE SCALE GENOMIC DNA]</scope>
    <source>
        <strain evidence="4 5">N2-109</strain>
    </source>
</reference>
<organism evidence="4 5">
    <name type="scientific">Streptomyces gossypii</name>
    <dbReference type="NCBI Taxonomy" id="2883101"/>
    <lineage>
        <taxon>Bacteria</taxon>
        <taxon>Bacillati</taxon>
        <taxon>Actinomycetota</taxon>
        <taxon>Actinomycetes</taxon>
        <taxon>Kitasatosporales</taxon>
        <taxon>Streptomycetaceae</taxon>
        <taxon>Streptomyces</taxon>
    </lineage>
</organism>
<dbReference type="InterPro" id="IPR027417">
    <property type="entry name" value="P-loop_NTPase"/>
</dbReference>
<name>A0ABT2JLI5_9ACTN</name>
<dbReference type="InterPro" id="IPR029493">
    <property type="entry name" value="RecD2-like_HHH"/>
</dbReference>
<feature type="region of interest" description="Disordered" evidence="1">
    <location>
        <begin position="348"/>
        <end position="373"/>
    </location>
</feature>
<feature type="domain" description="UvrD-like helicase C-terminal" evidence="2">
    <location>
        <begin position="606"/>
        <end position="654"/>
    </location>
</feature>
<dbReference type="EMBL" id="JAJAGO010000001">
    <property type="protein sequence ID" value="MCT2588737.1"/>
    <property type="molecule type" value="Genomic_DNA"/>
</dbReference>
<keyword evidence="5" id="KW-1185">Reference proteome</keyword>
<dbReference type="Gene3D" id="2.30.30.940">
    <property type="match status" value="1"/>
</dbReference>
<gene>
    <name evidence="4" type="ORF">LHJ74_02055</name>
</gene>
<dbReference type="InterPro" id="IPR027785">
    <property type="entry name" value="UvrD-like_helicase_C"/>
</dbReference>
<keyword evidence="4" id="KW-0547">Nucleotide-binding</keyword>
<protein>
    <submittedName>
        <fullName evidence="4">ATP-binding domain-containing protein</fullName>
    </submittedName>
</protein>
<evidence type="ECO:0000256" key="1">
    <source>
        <dbReference type="SAM" id="MobiDB-lite"/>
    </source>
</evidence>
<evidence type="ECO:0000259" key="3">
    <source>
        <dbReference type="Pfam" id="PF14490"/>
    </source>
</evidence>
<keyword evidence="4" id="KW-0067">ATP-binding</keyword>
<dbReference type="Pfam" id="PF14490">
    <property type="entry name" value="HHH_RecD2"/>
    <property type="match status" value="1"/>
</dbReference>
<dbReference type="Proteomes" id="UP001156389">
    <property type="component" value="Unassembled WGS sequence"/>
</dbReference>
<dbReference type="RefSeq" id="WP_260215658.1">
    <property type="nucleotide sequence ID" value="NZ_JAJAGO010000001.1"/>
</dbReference>
<evidence type="ECO:0000313" key="5">
    <source>
        <dbReference type="Proteomes" id="UP001156389"/>
    </source>
</evidence>
<evidence type="ECO:0000313" key="4">
    <source>
        <dbReference type="EMBL" id="MCT2588737.1"/>
    </source>
</evidence>
<evidence type="ECO:0000259" key="2">
    <source>
        <dbReference type="Pfam" id="PF13538"/>
    </source>
</evidence>
<dbReference type="Gene3D" id="3.40.50.300">
    <property type="entry name" value="P-loop containing nucleotide triphosphate hydrolases"/>
    <property type="match status" value="2"/>
</dbReference>
<feature type="domain" description="ATP-dependent RecD2 DNA helicase-like helix-hairpin-helix" evidence="3">
    <location>
        <begin position="73"/>
        <end position="154"/>
    </location>
</feature>
<proteinExistence type="predicted"/>
<feature type="compositionally biased region" description="Low complexity" evidence="1">
    <location>
        <begin position="30"/>
        <end position="41"/>
    </location>
</feature>
<dbReference type="GO" id="GO:0005524">
    <property type="term" value="F:ATP binding"/>
    <property type="evidence" value="ECO:0007669"/>
    <property type="project" value="UniProtKB-KW"/>
</dbReference>
<dbReference type="SUPFAM" id="SSF52540">
    <property type="entry name" value="P-loop containing nucleoside triphosphate hydrolases"/>
    <property type="match status" value="1"/>
</dbReference>
<sequence>MTSQDKAAELLAAVRAVESGERPAASFFTGPAPGRAPHAAPSTASRGAGVPPASGGTDAAAAPLVVPEGLRALLARGGAPEGLEVQAVAALGERADEVLAADPWQLLAVRGVLPEQADGFARALLQGACGPDDERRTRALAAWLLERAALSGHTAMEPGTLTEGLARYGVPDPGEALRVAADTGEMLVFEDALEELSAPGRGAAPGGAAAGGAAPGGAAAAEEEEARPVRLLVGLDRYALAEESTADGLARLISTFSGPVEGAPGAPEEWERAASSAGSSSAAELLRAVAGHGLVTHTGGEAARAEPAALVAAARSLGLRAYAAVHSAGGRQRVAELITEAARSFPGVDSAPADAGAVGDGGPEDGGPEDGAAAVTLSGLLSGQEGPGTGEDGARALDLLVVLDAPQLGAEEAAALVETVPDGARLVLSGDPLLLGGAGPGQVFADVLAARVCPQVASRTPDPGPLGELVSGIGIGELNQVAAPDREVVIVPVREAAEAVHRAVQLVADSVPRAIGIPSESTQVIVPGHGGDAGTRALNAALKERLHPGPGRFGGFDPGDRVVHSPAPGRAAVGTVVDGEADGLRLECAGGSVLVPRDQVAGSVRHGWAMTAHQATGMRWPAAVVVLPGDAAAALTREWVYTAFGRAEQHLSVVQGADEALPRAVAGITAPVRTTRLRTLLSAAVRAVTAPVRTD</sequence>
<feature type="region of interest" description="Disordered" evidence="1">
    <location>
        <begin position="22"/>
        <end position="57"/>
    </location>
</feature>
<comment type="caution">
    <text evidence="4">The sequence shown here is derived from an EMBL/GenBank/DDBJ whole genome shotgun (WGS) entry which is preliminary data.</text>
</comment>
<dbReference type="Pfam" id="PF13538">
    <property type="entry name" value="UvrD_C_2"/>
    <property type="match status" value="1"/>
</dbReference>
<feature type="compositionally biased region" description="Gly residues" evidence="1">
    <location>
        <begin position="203"/>
        <end position="215"/>
    </location>
</feature>
<dbReference type="CDD" id="cd18809">
    <property type="entry name" value="SF1_C_RecD"/>
    <property type="match status" value="1"/>
</dbReference>
<accession>A0ABT2JLI5</accession>
<feature type="region of interest" description="Disordered" evidence="1">
    <location>
        <begin position="198"/>
        <end position="223"/>
    </location>
</feature>